<proteinExistence type="predicted"/>
<dbReference type="RefSeq" id="WP_147114211.1">
    <property type="nucleotide sequence ID" value="NZ_BJVJ01000086.1"/>
</dbReference>
<dbReference type="Proteomes" id="UP000321685">
    <property type="component" value="Unassembled WGS sequence"/>
</dbReference>
<reference evidence="1 2" key="1">
    <citation type="submission" date="2019-07" db="EMBL/GenBank/DDBJ databases">
        <title>Whole genome shotgun sequence of Pseudonocardia sulfidoxydans NBRC 16205.</title>
        <authorList>
            <person name="Hosoyama A."/>
            <person name="Uohara A."/>
            <person name="Ohji S."/>
            <person name="Ichikawa N."/>
        </authorList>
    </citation>
    <scope>NUCLEOTIDE SEQUENCE [LARGE SCALE GENOMIC DNA]</scope>
    <source>
        <strain evidence="1 2">NBRC 16205</strain>
    </source>
</reference>
<keyword evidence="2" id="KW-1185">Reference proteome</keyword>
<evidence type="ECO:0000313" key="2">
    <source>
        <dbReference type="Proteomes" id="UP000321685"/>
    </source>
</evidence>
<organism evidence="1 2">
    <name type="scientific">Pseudonocardia sulfidoxydans NBRC 16205</name>
    <dbReference type="NCBI Taxonomy" id="1223511"/>
    <lineage>
        <taxon>Bacteria</taxon>
        <taxon>Bacillati</taxon>
        <taxon>Actinomycetota</taxon>
        <taxon>Actinomycetes</taxon>
        <taxon>Pseudonocardiales</taxon>
        <taxon>Pseudonocardiaceae</taxon>
        <taxon>Pseudonocardia</taxon>
    </lineage>
</organism>
<sequence>MVLSLLVLALVLVVVAVSVRAHRTGSRPFRLAQFRPSAPFTGLLPRDGSSHVDRDMQRLVSDLRAQSDAPADLARLLR</sequence>
<evidence type="ECO:0000313" key="1">
    <source>
        <dbReference type="EMBL" id="GEL26359.1"/>
    </source>
</evidence>
<dbReference type="EMBL" id="BJVJ01000086">
    <property type="protein sequence ID" value="GEL26359.1"/>
    <property type="molecule type" value="Genomic_DNA"/>
</dbReference>
<dbReference type="OrthoDB" id="4480650at2"/>
<gene>
    <name evidence="1" type="ORF">PSU4_53130</name>
</gene>
<name>A0A511DNH1_9PSEU</name>
<comment type="caution">
    <text evidence="1">The sequence shown here is derived from an EMBL/GenBank/DDBJ whole genome shotgun (WGS) entry which is preliminary data.</text>
</comment>
<protein>
    <submittedName>
        <fullName evidence="1">Uncharacterized protein</fullName>
    </submittedName>
</protein>
<dbReference type="AlphaFoldDB" id="A0A511DNH1"/>
<accession>A0A511DNH1</accession>